<gene>
    <name evidence="1" type="ORF">MNOR_LOCUS5555</name>
</gene>
<keyword evidence="2" id="KW-1185">Reference proteome</keyword>
<evidence type="ECO:0000313" key="1">
    <source>
        <dbReference type="EMBL" id="CAL4066308.1"/>
    </source>
</evidence>
<sequence length="114" mass="12143">MLCNKPVGEKLLGGASVGVGFELCRCEWGNAEIGIVVGVMGKLGKATCKFEKGIFVGDTFEDSIDPGGGKIGLGKAVISVFEVFLGIKVDGNDDLGSPSVLEWCRKMWVLRFPF</sequence>
<proteinExistence type="predicted"/>
<reference evidence="1 2" key="1">
    <citation type="submission" date="2024-05" db="EMBL/GenBank/DDBJ databases">
        <authorList>
            <person name="Wallberg A."/>
        </authorList>
    </citation>
    <scope>NUCLEOTIDE SEQUENCE [LARGE SCALE GENOMIC DNA]</scope>
</reference>
<dbReference type="AlphaFoldDB" id="A0AAV2PWG2"/>
<evidence type="ECO:0000313" key="2">
    <source>
        <dbReference type="Proteomes" id="UP001497623"/>
    </source>
</evidence>
<dbReference type="EMBL" id="CAXKWB010002162">
    <property type="protein sequence ID" value="CAL4066308.1"/>
    <property type="molecule type" value="Genomic_DNA"/>
</dbReference>
<name>A0AAV2PWG2_MEGNR</name>
<dbReference type="Proteomes" id="UP001497623">
    <property type="component" value="Unassembled WGS sequence"/>
</dbReference>
<protein>
    <submittedName>
        <fullName evidence="1">Uncharacterized protein</fullName>
    </submittedName>
</protein>
<accession>A0AAV2PWG2</accession>
<organism evidence="1 2">
    <name type="scientific">Meganyctiphanes norvegica</name>
    <name type="common">Northern krill</name>
    <name type="synonym">Thysanopoda norvegica</name>
    <dbReference type="NCBI Taxonomy" id="48144"/>
    <lineage>
        <taxon>Eukaryota</taxon>
        <taxon>Metazoa</taxon>
        <taxon>Ecdysozoa</taxon>
        <taxon>Arthropoda</taxon>
        <taxon>Crustacea</taxon>
        <taxon>Multicrustacea</taxon>
        <taxon>Malacostraca</taxon>
        <taxon>Eumalacostraca</taxon>
        <taxon>Eucarida</taxon>
        <taxon>Euphausiacea</taxon>
        <taxon>Euphausiidae</taxon>
        <taxon>Meganyctiphanes</taxon>
    </lineage>
</organism>
<comment type="caution">
    <text evidence="1">The sequence shown here is derived from an EMBL/GenBank/DDBJ whole genome shotgun (WGS) entry which is preliminary data.</text>
</comment>